<gene>
    <name evidence="3" type="ORF">EPI10_010535</name>
</gene>
<reference evidence="4" key="1">
    <citation type="journal article" date="2019" name="Plant Biotechnol. J.">
        <title>Genome sequencing of the Australian wild diploid species Gossypium australe highlights disease resistance and delayed gland morphogenesis.</title>
        <authorList>
            <person name="Cai Y."/>
            <person name="Cai X."/>
            <person name="Wang Q."/>
            <person name="Wang P."/>
            <person name="Zhang Y."/>
            <person name="Cai C."/>
            <person name="Xu Y."/>
            <person name="Wang K."/>
            <person name="Zhou Z."/>
            <person name="Wang C."/>
            <person name="Geng S."/>
            <person name="Li B."/>
            <person name="Dong Q."/>
            <person name="Hou Y."/>
            <person name="Wang H."/>
            <person name="Ai P."/>
            <person name="Liu Z."/>
            <person name="Yi F."/>
            <person name="Sun M."/>
            <person name="An G."/>
            <person name="Cheng J."/>
            <person name="Zhang Y."/>
            <person name="Shi Q."/>
            <person name="Xie Y."/>
            <person name="Shi X."/>
            <person name="Chang Y."/>
            <person name="Huang F."/>
            <person name="Chen Y."/>
            <person name="Hong S."/>
            <person name="Mi L."/>
            <person name="Sun Q."/>
            <person name="Zhang L."/>
            <person name="Zhou B."/>
            <person name="Peng R."/>
            <person name="Zhang X."/>
            <person name="Liu F."/>
        </authorList>
    </citation>
    <scope>NUCLEOTIDE SEQUENCE [LARGE SCALE GENOMIC DNA]</scope>
    <source>
        <strain evidence="4">cv. PA1801</strain>
    </source>
</reference>
<feature type="domain" description="Reverse transcriptase Ty1/copia-type" evidence="2">
    <location>
        <begin position="17"/>
        <end position="133"/>
    </location>
</feature>
<organism evidence="3 4">
    <name type="scientific">Gossypium australe</name>
    <dbReference type="NCBI Taxonomy" id="47621"/>
    <lineage>
        <taxon>Eukaryota</taxon>
        <taxon>Viridiplantae</taxon>
        <taxon>Streptophyta</taxon>
        <taxon>Embryophyta</taxon>
        <taxon>Tracheophyta</taxon>
        <taxon>Spermatophyta</taxon>
        <taxon>Magnoliopsida</taxon>
        <taxon>eudicotyledons</taxon>
        <taxon>Gunneridae</taxon>
        <taxon>Pentapetalae</taxon>
        <taxon>rosids</taxon>
        <taxon>malvids</taxon>
        <taxon>Malvales</taxon>
        <taxon>Malvaceae</taxon>
        <taxon>Malvoideae</taxon>
        <taxon>Gossypium</taxon>
    </lineage>
</organism>
<dbReference type="Pfam" id="PF07727">
    <property type="entry name" value="RVT_2"/>
    <property type="match status" value="1"/>
</dbReference>
<accession>A0A5B6W4J9</accession>
<feature type="region of interest" description="Disordered" evidence="1">
    <location>
        <begin position="131"/>
        <end position="159"/>
    </location>
</feature>
<name>A0A5B6W4J9_9ROSI</name>
<dbReference type="InterPro" id="IPR013103">
    <property type="entry name" value="RVT_2"/>
</dbReference>
<evidence type="ECO:0000313" key="3">
    <source>
        <dbReference type="EMBL" id="KAA3476561.1"/>
    </source>
</evidence>
<comment type="caution">
    <text evidence="3">The sequence shown here is derived from an EMBL/GenBank/DDBJ whole genome shotgun (WGS) entry which is preliminary data.</text>
</comment>
<evidence type="ECO:0000259" key="2">
    <source>
        <dbReference type="Pfam" id="PF07727"/>
    </source>
</evidence>
<proteinExistence type="predicted"/>
<protein>
    <recommendedName>
        <fullName evidence="2">Reverse transcriptase Ty1/copia-type domain-containing protein</fullName>
    </recommendedName>
</protein>
<feature type="compositionally biased region" description="Basic and acidic residues" evidence="1">
    <location>
        <begin position="139"/>
        <end position="151"/>
    </location>
</feature>
<sequence>MEILILKYSFNNLWDLRAWFEKLERILVSVGFVVSKSDASLFVRIKSGSTLYILVYVDDIIIIGSLSTTIEWFVQLLYDEFSLKGMGDLYYFIGIKVTRSLSGCLHLYQKKYIRDILDRCSMTNAKSVHTPMVSSSTMSKDDGERLEDPTEYRSLAGAL</sequence>
<dbReference type="AlphaFoldDB" id="A0A5B6W4J9"/>
<dbReference type="EMBL" id="SMMG02000004">
    <property type="protein sequence ID" value="KAA3476561.1"/>
    <property type="molecule type" value="Genomic_DNA"/>
</dbReference>
<dbReference type="Proteomes" id="UP000325315">
    <property type="component" value="Unassembled WGS sequence"/>
</dbReference>
<evidence type="ECO:0000256" key="1">
    <source>
        <dbReference type="SAM" id="MobiDB-lite"/>
    </source>
</evidence>
<evidence type="ECO:0000313" key="4">
    <source>
        <dbReference type="Proteomes" id="UP000325315"/>
    </source>
</evidence>
<dbReference type="OrthoDB" id="1275983at2759"/>
<keyword evidence="4" id="KW-1185">Reference proteome</keyword>